<feature type="transmembrane region" description="Helical" evidence="1">
    <location>
        <begin position="343"/>
        <end position="363"/>
    </location>
</feature>
<feature type="transmembrane region" description="Helical" evidence="1">
    <location>
        <begin position="182"/>
        <end position="213"/>
    </location>
</feature>
<keyword evidence="1" id="KW-0472">Membrane</keyword>
<protein>
    <recommendedName>
        <fullName evidence="2">Membrane protein 6-pyruvoyl-tetrahydropterin synthase-related domain-containing protein</fullName>
    </recommendedName>
</protein>
<feature type="transmembrane region" description="Helical" evidence="1">
    <location>
        <begin position="6"/>
        <end position="25"/>
    </location>
</feature>
<organism evidence="3">
    <name type="scientific">Loigolactobacillus rennini</name>
    <dbReference type="NCBI Taxonomy" id="238013"/>
    <lineage>
        <taxon>Bacteria</taxon>
        <taxon>Bacillati</taxon>
        <taxon>Bacillota</taxon>
        <taxon>Bacilli</taxon>
        <taxon>Lactobacillales</taxon>
        <taxon>Lactobacillaceae</taxon>
        <taxon>Loigolactobacillus</taxon>
    </lineage>
</organism>
<feature type="transmembrane region" description="Helical" evidence="1">
    <location>
        <begin position="370"/>
        <end position="391"/>
    </location>
</feature>
<accession>A0A1K2I6P1</accession>
<dbReference type="Pfam" id="PF10131">
    <property type="entry name" value="PTPS_related"/>
    <property type="match status" value="1"/>
</dbReference>
<feature type="transmembrane region" description="Helical" evidence="1">
    <location>
        <begin position="277"/>
        <end position="294"/>
    </location>
</feature>
<feature type="transmembrane region" description="Helical" evidence="1">
    <location>
        <begin position="303"/>
        <end position="323"/>
    </location>
</feature>
<dbReference type="EMBL" id="LT634362">
    <property type="protein sequence ID" value="SFZ88019.1"/>
    <property type="molecule type" value="Genomic_DNA"/>
</dbReference>
<evidence type="ECO:0000259" key="2">
    <source>
        <dbReference type="Pfam" id="PF10131"/>
    </source>
</evidence>
<feature type="domain" description="Membrane protein 6-pyruvoyl-tetrahydropterin synthase-related" evidence="2">
    <location>
        <begin position="82"/>
        <end position="375"/>
    </location>
</feature>
<feature type="transmembrane region" description="Helical" evidence="1">
    <location>
        <begin position="545"/>
        <end position="570"/>
    </location>
</feature>
<reference evidence="3" key="1">
    <citation type="submission" date="2016-11" db="EMBL/GenBank/DDBJ databases">
        <authorList>
            <person name="Jaros S."/>
            <person name="Januszkiewicz K."/>
            <person name="Wedrychowicz H."/>
        </authorList>
    </citation>
    <scope>NUCLEOTIDE SEQUENCE</scope>
    <source>
        <strain evidence="3">ACA-DC 565</strain>
    </source>
</reference>
<evidence type="ECO:0000313" key="3">
    <source>
        <dbReference type="EMBL" id="SFZ88019.1"/>
    </source>
</evidence>
<keyword evidence="1" id="KW-1133">Transmembrane helix</keyword>
<keyword evidence="1" id="KW-0812">Transmembrane</keyword>
<feature type="transmembrane region" description="Helical" evidence="1">
    <location>
        <begin position="99"/>
        <end position="119"/>
    </location>
</feature>
<feature type="transmembrane region" description="Helical" evidence="1">
    <location>
        <begin position="225"/>
        <end position="248"/>
    </location>
</feature>
<dbReference type="AlphaFoldDB" id="A0A1K2I6P1"/>
<evidence type="ECO:0000256" key="1">
    <source>
        <dbReference type="SAM" id="Phobius"/>
    </source>
</evidence>
<gene>
    <name evidence="3" type="ORF">LREN565_1132</name>
</gene>
<proteinExistence type="predicted"/>
<name>A0A1K2I6P1_9LACO</name>
<sequence length="584" mass="66686">MSKAKFWRRSLPLIAIIGVTLIIMLPQMLMRSTIIGSDAIFHFNRFYDAAKQLQHLNFSYFQTNYGFQQSGRIINALYGPYFAYLNGILLMFVRSWHHFQLLSTFMIYLIGGWGMYLLARKVRTDRPVALSCALLFMNIGWMPRWGLSQNLNAWGAALAPFVLICALRMLTDKQNPVKILPLALIMAVIIEVHILSTLIFTAVLLPFFIIGLVQTKQKLKMLRHTVAAALLAVLLTANIWGSFLTIFANNSIAEPAQFDLEQHALQFSVLLGQRNQLGIVCLLLFSAQFLYVLFGRTSQVNRIVTWIGSIILFISSDLFPWATLQHYLPVLQSLLQFPVRFTIIAYPLLLCGVALSATQLKLFTTARKSWVHPVAFSAVFLCLVPNVVGIYNKSAVYQSVDVLNSWTGVTVLADSPEQIRHSLRARHPGKLLRLVEKRHPDYLPIPDEFSKLNFHRSKEYEEQVIAIHHQFDHQVLPGGRLRLSWFANTKTKRQLPLITYKESQLRLNGQRLSRQQYRITRIGAPIVTQQPGRNHLILRFKQPALFTYLLVISLVSWALLALLGVVKLIYRCLNGNLSKRLIKH</sequence>
<feature type="transmembrane region" description="Helical" evidence="1">
    <location>
        <begin position="151"/>
        <end position="170"/>
    </location>
</feature>
<dbReference type="InterPro" id="IPR018776">
    <property type="entry name" value="Membrane_prot_PTPS-rel_domain"/>
</dbReference>